<evidence type="ECO:0000256" key="2">
    <source>
        <dbReference type="ARBA" id="ARBA00022695"/>
    </source>
</evidence>
<keyword evidence="1" id="KW-0808">Transferase</keyword>
<dbReference type="RefSeq" id="WP_343918600.1">
    <property type="nucleotide sequence ID" value="NZ_BAAAJT010000002.1"/>
</dbReference>
<dbReference type="InterPro" id="IPR029044">
    <property type="entry name" value="Nucleotide-diphossugar_trans"/>
</dbReference>
<dbReference type="SUPFAM" id="SSF53448">
    <property type="entry name" value="Nucleotide-diphospho-sugar transferases"/>
    <property type="match status" value="1"/>
</dbReference>
<dbReference type="Pfam" id="PF01128">
    <property type="entry name" value="IspD"/>
    <property type="match status" value="1"/>
</dbReference>
<keyword evidence="2 3" id="KW-0548">Nucleotidyltransferase</keyword>
<keyword evidence="4" id="KW-1185">Reference proteome</keyword>
<dbReference type="Proteomes" id="UP001597351">
    <property type="component" value="Unassembled WGS sequence"/>
</dbReference>
<organism evidence="3 4">
    <name type="scientific">Nocardioides aestuarii</name>
    <dbReference type="NCBI Taxonomy" id="252231"/>
    <lineage>
        <taxon>Bacteria</taxon>
        <taxon>Bacillati</taxon>
        <taxon>Actinomycetota</taxon>
        <taxon>Actinomycetes</taxon>
        <taxon>Propionibacteriales</taxon>
        <taxon>Nocardioidaceae</taxon>
        <taxon>Nocardioides</taxon>
    </lineage>
</organism>
<protein>
    <submittedName>
        <fullName evidence="3">2-C-methyl-D-erythritol 4-phosphate cytidylyltransferase</fullName>
    </submittedName>
</protein>
<comment type="caution">
    <text evidence="3">The sequence shown here is derived from an EMBL/GenBank/DDBJ whole genome shotgun (WGS) entry which is preliminary data.</text>
</comment>
<accession>A0ABW4TPS1</accession>
<dbReference type="InterPro" id="IPR034683">
    <property type="entry name" value="IspD/TarI"/>
</dbReference>
<dbReference type="GO" id="GO:0016779">
    <property type="term" value="F:nucleotidyltransferase activity"/>
    <property type="evidence" value="ECO:0007669"/>
    <property type="project" value="UniProtKB-KW"/>
</dbReference>
<gene>
    <name evidence="3" type="ORF">ACFSDE_11760</name>
</gene>
<evidence type="ECO:0000313" key="4">
    <source>
        <dbReference type="Proteomes" id="UP001597351"/>
    </source>
</evidence>
<evidence type="ECO:0000256" key="1">
    <source>
        <dbReference type="ARBA" id="ARBA00022679"/>
    </source>
</evidence>
<dbReference type="Gene3D" id="3.90.550.10">
    <property type="entry name" value="Spore Coat Polysaccharide Biosynthesis Protein SpsA, Chain A"/>
    <property type="match status" value="1"/>
</dbReference>
<reference evidence="4" key="1">
    <citation type="journal article" date="2019" name="Int. J. Syst. Evol. Microbiol.">
        <title>The Global Catalogue of Microorganisms (GCM) 10K type strain sequencing project: providing services to taxonomists for standard genome sequencing and annotation.</title>
        <authorList>
            <consortium name="The Broad Institute Genomics Platform"/>
            <consortium name="The Broad Institute Genome Sequencing Center for Infectious Disease"/>
            <person name="Wu L."/>
            <person name="Ma J."/>
        </authorList>
    </citation>
    <scope>NUCLEOTIDE SEQUENCE [LARGE SCALE GENOMIC DNA]</scope>
    <source>
        <strain evidence="4">CGMCC 1.12477</strain>
    </source>
</reference>
<name>A0ABW4TPS1_9ACTN</name>
<proteinExistence type="predicted"/>
<sequence>MLADPADADRLRRDARRWGIPVDVLPPETWWQQVVADGRPLLVHDALCPLVTAGFITTVLARGRERPDQGAAGVRTVTDTLKAVVDGRITETIDRDALVTVTSPVLVPATALDAGDVSAPMPVDDGAALVAWLRRRVEVELVRAPSLGRRIEDVRAVRLLESLDEVGHRVRAGAGHPTPVGASVAEDRP</sequence>
<dbReference type="EMBL" id="JBHUGD010000003">
    <property type="protein sequence ID" value="MFD1947468.1"/>
    <property type="molecule type" value="Genomic_DNA"/>
</dbReference>
<evidence type="ECO:0000313" key="3">
    <source>
        <dbReference type="EMBL" id="MFD1947468.1"/>
    </source>
</evidence>